<evidence type="ECO:0000256" key="7">
    <source>
        <dbReference type="SAM" id="Phobius"/>
    </source>
</evidence>
<dbReference type="Pfam" id="PF02518">
    <property type="entry name" value="HATPase_c"/>
    <property type="match status" value="1"/>
</dbReference>
<protein>
    <recommendedName>
        <fullName evidence="2">histidine kinase</fullName>
        <ecNumber evidence="2">2.7.13.3</ecNumber>
    </recommendedName>
</protein>
<dbReference type="InterPro" id="IPR050482">
    <property type="entry name" value="Sensor_HK_TwoCompSys"/>
</dbReference>
<evidence type="ECO:0000256" key="5">
    <source>
        <dbReference type="ARBA" id="ARBA00023012"/>
    </source>
</evidence>
<accession>A0ABT1T8Z8</accession>
<keyword evidence="10" id="KW-1185">Reference proteome</keyword>
<feature type="repeat" description="TPR" evidence="6">
    <location>
        <begin position="144"/>
        <end position="177"/>
    </location>
</feature>
<keyword evidence="3" id="KW-0808">Transferase</keyword>
<evidence type="ECO:0000256" key="4">
    <source>
        <dbReference type="ARBA" id="ARBA00022777"/>
    </source>
</evidence>
<dbReference type="RefSeq" id="WP_256541262.1">
    <property type="nucleotide sequence ID" value="NZ_JANHOH010000011.1"/>
</dbReference>
<evidence type="ECO:0000259" key="8">
    <source>
        <dbReference type="Pfam" id="PF02518"/>
    </source>
</evidence>
<dbReference type="PANTHER" id="PTHR24421">
    <property type="entry name" value="NITRATE/NITRITE SENSOR PROTEIN NARX-RELATED"/>
    <property type="match status" value="1"/>
</dbReference>
<evidence type="ECO:0000256" key="2">
    <source>
        <dbReference type="ARBA" id="ARBA00012438"/>
    </source>
</evidence>
<evidence type="ECO:0000256" key="3">
    <source>
        <dbReference type="ARBA" id="ARBA00022679"/>
    </source>
</evidence>
<dbReference type="InterPro" id="IPR019734">
    <property type="entry name" value="TPR_rpt"/>
</dbReference>
<dbReference type="PROSITE" id="PS51257">
    <property type="entry name" value="PROKAR_LIPOPROTEIN"/>
    <property type="match status" value="1"/>
</dbReference>
<keyword evidence="7" id="KW-0812">Transmembrane</keyword>
<gene>
    <name evidence="9" type="ORF">NPE20_24175</name>
</gene>
<keyword evidence="7" id="KW-1133">Transmembrane helix</keyword>
<evidence type="ECO:0000256" key="6">
    <source>
        <dbReference type="PROSITE-ProRule" id="PRU00339"/>
    </source>
</evidence>
<dbReference type="Proteomes" id="UP001204376">
    <property type="component" value="Unassembled WGS sequence"/>
</dbReference>
<dbReference type="Gene3D" id="1.25.40.10">
    <property type="entry name" value="Tetratricopeptide repeat domain"/>
    <property type="match status" value="2"/>
</dbReference>
<keyword evidence="9" id="KW-0547">Nucleotide-binding</keyword>
<evidence type="ECO:0000313" key="10">
    <source>
        <dbReference type="Proteomes" id="UP001204376"/>
    </source>
</evidence>
<dbReference type="SUPFAM" id="SSF55874">
    <property type="entry name" value="ATPase domain of HSP90 chaperone/DNA topoisomerase II/histidine kinase"/>
    <property type="match status" value="1"/>
</dbReference>
<dbReference type="SMART" id="SM00028">
    <property type="entry name" value="TPR"/>
    <property type="match status" value="3"/>
</dbReference>
<keyword evidence="6" id="KW-0802">TPR repeat</keyword>
<feature type="domain" description="Histidine kinase/HSP90-like ATPase" evidence="8">
    <location>
        <begin position="462"/>
        <end position="548"/>
    </location>
</feature>
<keyword evidence="7" id="KW-0472">Membrane</keyword>
<comment type="caution">
    <text evidence="9">The sequence shown here is derived from an EMBL/GenBank/DDBJ whole genome shotgun (WGS) entry which is preliminary data.</text>
</comment>
<dbReference type="PROSITE" id="PS50005">
    <property type="entry name" value="TPR"/>
    <property type="match status" value="1"/>
</dbReference>
<feature type="transmembrane region" description="Helical" evidence="7">
    <location>
        <begin position="327"/>
        <end position="347"/>
    </location>
</feature>
<dbReference type="InterPro" id="IPR036890">
    <property type="entry name" value="HATPase_C_sf"/>
</dbReference>
<dbReference type="GO" id="GO:0005524">
    <property type="term" value="F:ATP binding"/>
    <property type="evidence" value="ECO:0007669"/>
    <property type="project" value="UniProtKB-KW"/>
</dbReference>
<proteinExistence type="predicted"/>
<name>A0ABT1T8Z8_9SPHI</name>
<sequence length="549" mass="62770">MKKLVLLLLLPVWFFTSCQKTGKRTAIDPWAAYRKAYTLLSTNKDSAFLYFNQLAENSKDKQQVALAYYNMALLQSNAGDHYGAQESLTLSLKSLDEHRPEDRNYLAIDHNELSMACFNLQDYAASLNYSDNALKYAADSSLLHYILNNKGNALQKLKRYDEAISTYSEVLRLTANDSTEHPKALTNVAVTKWLKDPGYNAAPDLHTALTIRLKKQDTWGQNSSYAHLADFYSTTKPDSALFYARKMLLVADQLQSPDDKLEAIQKLILFSHPANIKSYYLRYQALNDSISYVRKAAKNQFALIRYGVEKNKTENLKLQKANTEKKYQLGFIILLLLTGIPAIIIWYRKRKQRLQLEADNRIRQDRLQLSQRVHDVVANGIYRVMNEVDYSDELDKNYLLGQLDFMYEQSRKISQDEDPGLQEEFSEKLQQLVNAFKSDSIKLALSGNEPELWEAVNDKIKDQLELVLQELLVNMSKHSHASQAIIDFELMSGQLLVSYRDNGVGFPNNIRKGKGLQNTENRIRVMGGELIFGAEEKPGARLHISIPIN</sequence>
<keyword evidence="4" id="KW-0418">Kinase</keyword>
<dbReference type="Pfam" id="PF13181">
    <property type="entry name" value="TPR_8"/>
    <property type="match status" value="1"/>
</dbReference>
<reference evidence="9 10" key="1">
    <citation type="submission" date="2022-07" db="EMBL/GenBank/DDBJ databases">
        <title>Mucilaginibacter sp. JC4.</title>
        <authorList>
            <person name="Le V."/>
            <person name="Ko S.-R."/>
            <person name="Ahn C.-Y."/>
            <person name="Oh H.-M."/>
        </authorList>
    </citation>
    <scope>NUCLEOTIDE SEQUENCE [LARGE SCALE GENOMIC DNA]</scope>
    <source>
        <strain evidence="9 10">JC4</strain>
    </source>
</reference>
<dbReference type="InterPro" id="IPR011990">
    <property type="entry name" value="TPR-like_helical_dom_sf"/>
</dbReference>
<evidence type="ECO:0000313" key="9">
    <source>
        <dbReference type="EMBL" id="MCQ6961094.1"/>
    </source>
</evidence>
<evidence type="ECO:0000256" key="1">
    <source>
        <dbReference type="ARBA" id="ARBA00000085"/>
    </source>
</evidence>
<dbReference type="Gene3D" id="3.30.565.10">
    <property type="entry name" value="Histidine kinase-like ATPase, C-terminal domain"/>
    <property type="match status" value="1"/>
</dbReference>
<dbReference type="InterPro" id="IPR003594">
    <property type="entry name" value="HATPase_dom"/>
</dbReference>
<keyword evidence="5" id="KW-0902">Two-component regulatory system</keyword>
<dbReference type="SUPFAM" id="SSF48452">
    <property type="entry name" value="TPR-like"/>
    <property type="match status" value="1"/>
</dbReference>
<dbReference type="PANTHER" id="PTHR24421:SF10">
    <property type="entry name" value="NITRATE_NITRITE SENSOR PROTEIN NARQ"/>
    <property type="match status" value="1"/>
</dbReference>
<organism evidence="9 10">
    <name type="scientific">Mucilaginibacter aquariorum</name>
    <dbReference type="NCBI Taxonomy" id="2967225"/>
    <lineage>
        <taxon>Bacteria</taxon>
        <taxon>Pseudomonadati</taxon>
        <taxon>Bacteroidota</taxon>
        <taxon>Sphingobacteriia</taxon>
        <taxon>Sphingobacteriales</taxon>
        <taxon>Sphingobacteriaceae</taxon>
        <taxon>Mucilaginibacter</taxon>
    </lineage>
</organism>
<comment type="catalytic activity">
    <reaction evidence="1">
        <text>ATP + protein L-histidine = ADP + protein N-phospho-L-histidine.</text>
        <dbReference type="EC" id="2.7.13.3"/>
    </reaction>
</comment>
<dbReference type="EC" id="2.7.13.3" evidence="2"/>
<keyword evidence="9" id="KW-0067">ATP-binding</keyword>
<dbReference type="EMBL" id="JANHOH010000011">
    <property type="protein sequence ID" value="MCQ6961094.1"/>
    <property type="molecule type" value="Genomic_DNA"/>
</dbReference>